<evidence type="ECO:0008006" key="4">
    <source>
        <dbReference type="Google" id="ProtNLM"/>
    </source>
</evidence>
<gene>
    <name evidence="2" type="ORF">MOBT1_001119</name>
</gene>
<organism evidence="2 3">
    <name type="scientific">Malassezia obtusa</name>
    <dbReference type="NCBI Taxonomy" id="76774"/>
    <lineage>
        <taxon>Eukaryota</taxon>
        <taxon>Fungi</taxon>
        <taxon>Dikarya</taxon>
        <taxon>Basidiomycota</taxon>
        <taxon>Ustilaginomycotina</taxon>
        <taxon>Malasseziomycetes</taxon>
        <taxon>Malasseziales</taxon>
        <taxon>Malasseziaceae</taxon>
        <taxon>Malassezia</taxon>
    </lineage>
</organism>
<keyword evidence="3" id="KW-1185">Reference proteome</keyword>
<feature type="region of interest" description="Disordered" evidence="1">
    <location>
        <begin position="46"/>
        <end position="71"/>
    </location>
</feature>
<dbReference type="AlphaFoldDB" id="A0AAF0IVV5"/>
<reference evidence="2" key="1">
    <citation type="submission" date="2023-03" db="EMBL/GenBank/DDBJ databases">
        <title>Mating type loci evolution in Malassezia.</title>
        <authorList>
            <person name="Coelho M.A."/>
        </authorList>
    </citation>
    <scope>NUCLEOTIDE SEQUENCE</scope>
    <source>
        <strain evidence="2">CBS 7876</strain>
    </source>
</reference>
<dbReference type="Pfam" id="PF10775">
    <property type="entry name" value="ATP_sub_h"/>
    <property type="match status" value="1"/>
</dbReference>
<dbReference type="PANTHER" id="PTHR28207:SF1">
    <property type="entry name" value="ATP SYNTHASE SUBUNIT H, MITOCHONDRIAL"/>
    <property type="match status" value="1"/>
</dbReference>
<dbReference type="InterPro" id="IPR019711">
    <property type="entry name" value="ATP_synth_F0_suH"/>
</dbReference>
<evidence type="ECO:0000256" key="1">
    <source>
        <dbReference type="SAM" id="MobiDB-lite"/>
    </source>
</evidence>
<dbReference type="EMBL" id="CP119935">
    <property type="protein sequence ID" value="WFD02436.1"/>
    <property type="molecule type" value="Genomic_DNA"/>
</dbReference>
<protein>
    <recommendedName>
        <fullName evidence="4">ATP synthase subunit H, mitochondrial</fullName>
    </recommendedName>
</protein>
<sequence length="125" mass="13849">MLAIAQRSLMAARVAGVRALSTTTVARKDLVQDLYLKTLKSFEAPKQSPDAHKGVVREFSQPQAPKEPPSVVGAEIDKALDDFKAYDPDEVPVAARGEESVAETQDVNRYLEELQKDVHVQKEHH</sequence>
<evidence type="ECO:0000313" key="2">
    <source>
        <dbReference type="EMBL" id="WFD02436.1"/>
    </source>
</evidence>
<evidence type="ECO:0000313" key="3">
    <source>
        <dbReference type="Proteomes" id="UP001214603"/>
    </source>
</evidence>
<name>A0AAF0IVV5_9BASI</name>
<proteinExistence type="predicted"/>
<accession>A0AAF0IVV5</accession>
<dbReference type="Proteomes" id="UP001214603">
    <property type="component" value="Chromosome 2"/>
</dbReference>
<dbReference type="GO" id="GO:0046933">
    <property type="term" value="F:proton-transporting ATP synthase activity, rotational mechanism"/>
    <property type="evidence" value="ECO:0007669"/>
    <property type="project" value="TreeGrafter"/>
</dbReference>
<dbReference type="PANTHER" id="PTHR28207">
    <property type="entry name" value="ATP SYNTHASE SUBUNIT H, MITOCHONDRIAL"/>
    <property type="match status" value="1"/>
</dbReference>